<dbReference type="Proteomes" id="UP000820818">
    <property type="component" value="Linkage Group LG9"/>
</dbReference>
<keyword evidence="2" id="KW-1185">Reference proteome</keyword>
<dbReference type="PANTHER" id="PTHR33053">
    <property type="entry name" value="PROTEIN, PUTATIVE-RELATED"/>
    <property type="match status" value="1"/>
</dbReference>
<organism evidence="1 2">
    <name type="scientific">Daphnia sinensis</name>
    <dbReference type="NCBI Taxonomy" id="1820382"/>
    <lineage>
        <taxon>Eukaryota</taxon>
        <taxon>Metazoa</taxon>
        <taxon>Ecdysozoa</taxon>
        <taxon>Arthropoda</taxon>
        <taxon>Crustacea</taxon>
        <taxon>Branchiopoda</taxon>
        <taxon>Diplostraca</taxon>
        <taxon>Cladocera</taxon>
        <taxon>Anomopoda</taxon>
        <taxon>Daphniidae</taxon>
        <taxon>Daphnia</taxon>
        <taxon>Daphnia similis group</taxon>
    </lineage>
</organism>
<evidence type="ECO:0000313" key="2">
    <source>
        <dbReference type="Proteomes" id="UP000820818"/>
    </source>
</evidence>
<protein>
    <submittedName>
        <fullName evidence="1">Uncharacterized protein</fullName>
    </submittedName>
</protein>
<name>A0AAD5KHX4_9CRUS</name>
<comment type="caution">
    <text evidence="1">The sequence shown here is derived from an EMBL/GenBank/DDBJ whole genome shotgun (WGS) entry which is preliminary data.</text>
</comment>
<evidence type="ECO:0000313" key="1">
    <source>
        <dbReference type="EMBL" id="KAI9552634.1"/>
    </source>
</evidence>
<accession>A0AAD5KHX4</accession>
<proteinExistence type="predicted"/>
<sequence>MHLPGLFLQVLSIIQEKMLVRNAQLWEKGRIVFPSVNAPLRTDESFRERFDPDHHNNYSCLEELNVDMVLDFPLDPMHLVDEGACRKFFFTLLFETDYKVSPYTAKRIDDAMSILSQYTPGDFPRKPRPFTTKMKATEWRQLRLYTGPVVLLNRIAPERYGHFLTFYVASKILTCSRFHVQYGQYAKEL</sequence>
<dbReference type="AlphaFoldDB" id="A0AAD5KHX4"/>
<dbReference type="EMBL" id="WJBH02000009">
    <property type="protein sequence ID" value="KAI9552634.1"/>
    <property type="molecule type" value="Genomic_DNA"/>
</dbReference>
<gene>
    <name evidence="1" type="ORF">GHT06_020505</name>
</gene>
<reference evidence="1 2" key="1">
    <citation type="submission" date="2022-05" db="EMBL/GenBank/DDBJ databases">
        <title>A multi-omics perspective on studying reproductive biology in Daphnia sinensis.</title>
        <authorList>
            <person name="Jia J."/>
        </authorList>
    </citation>
    <scope>NUCLEOTIDE SEQUENCE [LARGE SCALE GENOMIC DNA]</scope>
    <source>
        <strain evidence="1 2">WSL</strain>
    </source>
</reference>